<dbReference type="CDD" id="cd05008">
    <property type="entry name" value="SIS_GlmS_GlmD_1"/>
    <property type="match status" value="1"/>
</dbReference>
<evidence type="ECO:0000256" key="4">
    <source>
        <dbReference type="ARBA" id="ARBA00022576"/>
    </source>
</evidence>
<evidence type="ECO:0000256" key="5">
    <source>
        <dbReference type="ARBA" id="ARBA00022737"/>
    </source>
</evidence>
<keyword evidence="6" id="KW-0315">Glutamine amidotransferase</keyword>
<dbReference type="EMBL" id="JBHMAA010000018">
    <property type="protein sequence ID" value="MFB9950583.1"/>
    <property type="molecule type" value="Genomic_DNA"/>
</dbReference>
<dbReference type="Proteomes" id="UP001589692">
    <property type="component" value="Unassembled WGS sequence"/>
</dbReference>
<feature type="domain" description="SIS" evidence="7">
    <location>
        <begin position="195"/>
        <end position="337"/>
    </location>
</feature>
<keyword evidence="4" id="KW-0808">Transferase</keyword>
<comment type="caution">
    <text evidence="8">The sequence shown here is derived from an EMBL/GenBank/DDBJ whole genome shotgun (WGS) entry which is preliminary data.</text>
</comment>
<dbReference type="PROSITE" id="PS51464">
    <property type="entry name" value="SIS"/>
    <property type="match status" value="2"/>
</dbReference>
<evidence type="ECO:0000259" key="7">
    <source>
        <dbReference type="PROSITE" id="PS51464"/>
    </source>
</evidence>
<keyword evidence="9" id="KW-1185">Reference proteome</keyword>
<sequence>MSRLDGYIRETPEALGRLIDAPPAVEPVRAALVGRKLRKIWISGSGTSLFASEIAARIWEEALGIDAEAIGALQFREQVESLYIGPDTLVIAISQTGATNVLVEALSVARARGALSIACTAFPESPLAQAADITLDSRTGPENTPGKTKGFITTTVAVGIVALALADDDWRAPTEALLDKIVATLAATDIAIDDWVMRLKEAKAIWTVGSGRMAPAAVEGGLKILEVAKLPVIGKELEEMMHGQFHAIGEGAGIVFVAGIMSKANRIGDLRRVIDTVNVPVVAIADGQAAAACHDLKWDLVLDTAGVGPFEPLVGAIPLQLLAEKLARARGLDPDQPRYPELYRISGSKSIYAKAAGK</sequence>
<evidence type="ECO:0000256" key="2">
    <source>
        <dbReference type="ARBA" id="ARBA00012916"/>
    </source>
</evidence>
<dbReference type="EC" id="2.6.1.16" evidence="2"/>
<dbReference type="GO" id="GO:0016787">
    <property type="term" value="F:hydrolase activity"/>
    <property type="evidence" value="ECO:0007669"/>
    <property type="project" value="UniProtKB-KW"/>
</dbReference>
<dbReference type="InterPro" id="IPR001347">
    <property type="entry name" value="SIS_dom"/>
</dbReference>
<name>A0ABV6AIZ1_9HYPH</name>
<protein>
    <recommendedName>
        <fullName evidence="3">Glutamine--fructose-6-phosphate aminotransferase [isomerizing]</fullName>
        <ecNumber evidence="2">2.6.1.16</ecNumber>
    </recommendedName>
</protein>
<dbReference type="PANTHER" id="PTHR10937:SF0">
    <property type="entry name" value="GLUTAMINE--FRUCTOSE-6-PHOSPHATE TRANSAMINASE (ISOMERIZING)"/>
    <property type="match status" value="1"/>
</dbReference>
<dbReference type="InterPro" id="IPR046348">
    <property type="entry name" value="SIS_dom_sf"/>
</dbReference>
<gene>
    <name evidence="8" type="ORF">ACFFP0_17155</name>
</gene>
<keyword evidence="4" id="KW-0032">Aminotransferase</keyword>
<accession>A0ABV6AIZ1</accession>
<dbReference type="Gene3D" id="3.40.50.10490">
    <property type="entry name" value="Glucose-6-phosphate isomerase like protein, domain 1"/>
    <property type="match status" value="2"/>
</dbReference>
<reference evidence="8 9" key="1">
    <citation type="submission" date="2024-09" db="EMBL/GenBank/DDBJ databases">
        <authorList>
            <person name="Sun Q."/>
            <person name="Mori K."/>
        </authorList>
    </citation>
    <scope>NUCLEOTIDE SEQUENCE [LARGE SCALE GENOMIC DNA]</scope>
    <source>
        <strain evidence="8 9">TBRC 4938</strain>
    </source>
</reference>
<evidence type="ECO:0000256" key="1">
    <source>
        <dbReference type="ARBA" id="ARBA00001031"/>
    </source>
</evidence>
<dbReference type="SUPFAM" id="SSF53697">
    <property type="entry name" value="SIS domain"/>
    <property type="match status" value="1"/>
</dbReference>
<evidence type="ECO:0000256" key="3">
    <source>
        <dbReference type="ARBA" id="ARBA00016090"/>
    </source>
</evidence>
<keyword evidence="5" id="KW-0677">Repeat</keyword>
<dbReference type="InterPro" id="IPR035466">
    <property type="entry name" value="GlmS/AgaS_SIS"/>
</dbReference>
<organism evidence="8 9">
    <name type="scientific">Rhizobium puerariae</name>
    <dbReference type="NCBI Taxonomy" id="1585791"/>
    <lineage>
        <taxon>Bacteria</taxon>
        <taxon>Pseudomonadati</taxon>
        <taxon>Pseudomonadota</taxon>
        <taxon>Alphaproteobacteria</taxon>
        <taxon>Hyphomicrobiales</taxon>
        <taxon>Rhizobiaceae</taxon>
        <taxon>Rhizobium/Agrobacterium group</taxon>
        <taxon>Rhizobium</taxon>
    </lineage>
</organism>
<dbReference type="PANTHER" id="PTHR10937">
    <property type="entry name" value="GLUCOSAMINE--FRUCTOSE-6-PHOSPHATE AMINOTRANSFERASE, ISOMERIZING"/>
    <property type="match status" value="1"/>
</dbReference>
<proteinExistence type="predicted"/>
<evidence type="ECO:0000313" key="8">
    <source>
        <dbReference type="EMBL" id="MFB9950583.1"/>
    </source>
</evidence>
<keyword evidence="8" id="KW-0378">Hydrolase</keyword>
<dbReference type="RefSeq" id="WP_377263164.1">
    <property type="nucleotide sequence ID" value="NZ_JBHMAA010000018.1"/>
</dbReference>
<comment type="catalytic activity">
    <reaction evidence="1">
        <text>D-fructose 6-phosphate + L-glutamine = D-glucosamine 6-phosphate + L-glutamate</text>
        <dbReference type="Rhea" id="RHEA:13237"/>
        <dbReference type="ChEBI" id="CHEBI:29985"/>
        <dbReference type="ChEBI" id="CHEBI:58359"/>
        <dbReference type="ChEBI" id="CHEBI:58725"/>
        <dbReference type="ChEBI" id="CHEBI:61527"/>
        <dbReference type="EC" id="2.6.1.16"/>
    </reaction>
</comment>
<evidence type="ECO:0000256" key="6">
    <source>
        <dbReference type="ARBA" id="ARBA00022962"/>
    </source>
</evidence>
<dbReference type="Pfam" id="PF01380">
    <property type="entry name" value="SIS"/>
    <property type="match status" value="1"/>
</dbReference>
<feature type="domain" description="SIS" evidence="7">
    <location>
        <begin position="24"/>
        <end position="171"/>
    </location>
</feature>
<evidence type="ECO:0000313" key="9">
    <source>
        <dbReference type="Proteomes" id="UP001589692"/>
    </source>
</evidence>